<organism evidence="5 6">
    <name type="scientific">Batrachochytrium salamandrivorans</name>
    <dbReference type="NCBI Taxonomy" id="1357716"/>
    <lineage>
        <taxon>Eukaryota</taxon>
        <taxon>Fungi</taxon>
        <taxon>Fungi incertae sedis</taxon>
        <taxon>Chytridiomycota</taxon>
        <taxon>Chytridiomycota incertae sedis</taxon>
        <taxon>Chytridiomycetes</taxon>
        <taxon>Rhizophydiales</taxon>
        <taxon>Rhizophydiales incertae sedis</taxon>
        <taxon>Batrachochytrium</taxon>
    </lineage>
</organism>
<dbReference type="SUPFAM" id="SSF56399">
    <property type="entry name" value="ADP-ribosylation"/>
    <property type="match status" value="1"/>
</dbReference>
<evidence type="ECO:0000256" key="1">
    <source>
        <dbReference type="ARBA" id="ARBA00003343"/>
    </source>
</evidence>
<proteinExistence type="predicted"/>
<feature type="region of interest" description="Disordered" evidence="4">
    <location>
        <begin position="1"/>
        <end position="35"/>
    </location>
</feature>
<evidence type="ECO:0000256" key="2">
    <source>
        <dbReference type="ARBA" id="ARBA00012007"/>
    </source>
</evidence>
<evidence type="ECO:0000256" key="4">
    <source>
        <dbReference type="SAM" id="MobiDB-lite"/>
    </source>
</evidence>
<comment type="catalytic activity">
    <reaction evidence="3">
        <text>2'-phospho-[ligated tRNA] + NAD(+) = mature tRNA + ADP-alpha-D-ribose 1'',2''-cyclic phosphate + nicotinamide</text>
        <dbReference type="Rhea" id="RHEA:23324"/>
        <dbReference type="Rhea" id="RHEA-COMP:11106"/>
        <dbReference type="Rhea" id="RHEA-COMP:11107"/>
        <dbReference type="ChEBI" id="CHEBI:17154"/>
        <dbReference type="ChEBI" id="CHEBI:57540"/>
        <dbReference type="ChEBI" id="CHEBI:76596"/>
        <dbReference type="ChEBI" id="CHEBI:82883"/>
        <dbReference type="ChEBI" id="CHEBI:85027"/>
        <dbReference type="EC" id="2.7.1.160"/>
    </reaction>
</comment>
<dbReference type="Proteomes" id="UP001648503">
    <property type="component" value="Unassembled WGS sequence"/>
</dbReference>
<protein>
    <recommendedName>
        <fullName evidence="2">2'-phosphotransferase</fullName>
        <ecNumber evidence="2">2.7.1.160</ecNumber>
    </recommendedName>
</protein>
<comment type="function">
    <text evidence="1">Catalyzes the last step of tRNA splicing, the transfer of the splice junction 2'-phosphate from ligated tRNA to NAD to produce ADP-ribose 1''-2'' cyclic phosphate.</text>
</comment>
<evidence type="ECO:0000256" key="3">
    <source>
        <dbReference type="ARBA" id="ARBA00047949"/>
    </source>
</evidence>
<reference evidence="5 6" key="1">
    <citation type="submission" date="2021-02" db="EMBL/GenBank/DDBJ databases">
        <title>Variation within the Batrachochytrium salamandrivorans European outbreak.</title>
        <authorList>
            <person name="Kelly M."/>
            <person name="Pasmans F."/>
            <person name="Shea T.P."/>
            <person name="Munoz J.F."/>
            <person name="Carranza S."/>
            <person name="Cuomo C.A."/>
            <person name="Martel A."/>
        </authorList>
    </citation>
    <scope>NUCLEOTIDE SEQUENCE [LARGE SCALE GENOMIC DNA]</scope>
    <source>
        <strain evidence="5 6">AMFP18/2</strain>
    </source>
</reference>
<gene>
    <name evidence="5" type="ORF">BASA50_010124</name>
</gene>
<evidence type="ECO:0000313" key="6">
    <source>
        <dbReference type="Proteomes" id="UP001648503"/>
    </source>
</evidence>
<dbReference type="InterPro" id="IPR042080">
    <property type="entry name" value="RNA_2'-PTrans_N"/>
</dbReference>
<comment type="caution">
    <text evidence="5">The sequence shown here is derived from an EMBL/GenBank/DDBJ whole genome shotgun (WGS) entry which is preliminary data.</text>
</comment>
<evidence type="ECO:0000313" key="5">
    <source>
        <dbReference type="EMBL" id="KAH6589378.1"/>
    </source>
</evidence>
<dbReference type="InterPro" id="IPR002745">
    <property type="entry name" value="Ptrans_KptA/Tpt1"/>
</dbReference>
<accession>A0ABQ8F0J8</accession>
<sequence length="116" mass="12828">MHRPTASAVDATSTRQRYPRTQPAPRSQQNNLAGDDNVRISKALSYILRHGAKKEGLEMQDDGFVALDSILSRKQFSGQTIDSIQKLVQTNAKQRFALYQDPSTSNGSSVPIRVTP</sequence>
<dbReference type="Pfam" id="PF01885">
    <property type="entry name" value="PTS_2-RNA"/>
    <property type="match status" value="1"/>
</dbReference>
<keyword evidence="6" id="KW-1185">Reference proteome</keyword>
<dbReference type="Gene3D" id="1.10.10.970">
    <property type="entry name" value="RNA 2'-phosphotransferase, Tpt1/KptA family, N-terminal domain"/>
    <property type="match status" value="1"/>
</dbReference>
<name>A0ABQ8F0J8_9FUNG</name>
<dbReference type="PANTHER" id="PTHR12684:SF2">
    <property type="entry name" value="TRNA 2'-PHOSPHOTRANSFERASE 1"/>
    <property type="match status" value="1"/>
</dbReference>
<dbReference type="EMBL" id="JAFCIX010000466">
    <property type="protein sequence ID" value="KAH6589378.1"/>
    <property type="molecule type" value="Genomic_DNA"/>
</dbReference>
<dbReference type="EC" id="2.7.1.160" evidence="2"/>
<dbReference type="PANTHER" id="PTHR12684">
    <property type="entry name" value="PUTATIVE PHOSPHOTRANSFERASE"/>
    <property type="match status" value="1"/>
</dbReference>